<evidence type="ECO:0000256" key="2">
    <source>
        <dbReference type="ARBA" id="ARBA00023315"/>
    </source>
</evidence>
<dbReference type="Gene3D" id="3.40.630.30">
    <property type="match status" value="1"/>
</dbReference>
<keyword evidence="5" id="KW-1185">Reference proteome</keyword>
<dbReference type="RefSeq" id="WP_058315662.1">
    <property type="nucleotide sequence ID" value="NZ_CYTO01000009.1"/>
</dbReference>
<dbReference type="CDD" id="cd04301">
    <property type="entry name" value="NAT_SF"/>
    <property type="match status" value="1"/>
</dbReference>
<gene>
    <name evidence="4" type="primary">yncA</name>
    <name evidence="4" type="ORF">TA5114_02636</name>
</gene>
<evidence type="ECO:0000259" key="3">
    <source>
        <dbReference type="PROSITE" id="PS51186"/>
    </source>
</evidence>
<dbReference type="SUPFAM" id="SSF55729">
    <property type="entry name" value="Acyl-CoA N-acyltransferases (Nat)"/>
    <property type="match status" value="1"/>
</dbReference>
<protein>
    <submittedName>
        <fullName evidence="4">N-acyltransferase YncA</fullName>
        <ecNumber evidence="4">2.3.1.-</ecNumber>
    </submittedName>
</protein>
<dbReference type="Proteomes" id="UP000051184">
    <property type="component" value="Unassembled WGS sequence"/>
</dbReference>
<accession>A0A0P1ITB5</accession>
<dbReference type="InterPro" id="IPR000182">
    <property type="entry name" value="GNAT_dom"/>
</dbReference>
<dbReference type="OrthoDB" id="5459937at2"/>
<dbReference type="InterPro" id="IPR016181">
    <property type="entry name" value="Acyl_CoA_acyltransferase"/>
</dbReference>
<organism evidence="4 5">
    <name type="scientific">Cognatishimia activa</name>
    <dbReference type="NCBI Taxonomy" id="1715691"/>
    <lineage>
        <taxon>Bacteria</taxon>
        <taxon>Pseudomonadati</taxon>
        <taxon>Pseudomonadota</taxon>
        <taxon>Alphaproteobacteria</taxon>
        <taxon>Rhodobacterales</taxon>
        <taxon>Paracoccaceae</taxon>
        <taxon>Cognatishimia</taxon>
    </lineage>
</organism>
<dbReference type="EMBL" id="CYUE01000020">
    <property type="protein sequence ID" value="CUK26818.1"/>
    <property type="molecule type" value="Genomic_DNA"/>
</dbReference>
<evidence type="ECO:0000313" key="5">
    <source>
        <dbReference type="Proteomes" id="UP000051184"/>
    </source>
</evidence>
<dbReference type="GO" id="GO:0016747">
    <property type="term" value="F:acyltransferase activity, transferring groups other than amino-acyl groups"/>
    <property type="evidence" value="ECO:0007669"/>
    <property type="project" value="InterPro"/>
</dbReference>
<feature type="domain" description="N-acetyltransferase" evidence="3">
    <location>
        <begin position="1"/>
        <end position="159"/>
    </location>
</feature>
<evidence type="ECO:0000256" key="1">
    <source>
        <dbReference type="ARBA" id="ARBA00022679"/>
    </source>
</evidence>
<reference evidence="5" key="1">
    <citation type="submission" date="2015-09" db="EMBL/GenBank/DDBJ databases">
        <authorList>
            <person name="Rodrigo-Torres Lidia"/>
            <person name="Arahal R.David."/>
        </authorList>
    </citation>
    <scope>NUCLEOTIDE SEQUENCE [LARGE SCALE GENOMIC DNA]</scope>
    <source>
        <strain evidence="5">CECT 5114</strain>
    </source>
</reference>
<dbReference type="PROSITE" id="PS51186">
    <property type="entry name" value="GNAT"/>
    <property type="match status" value="1"/>
</dbReference>
<sequence>MIVRAATLSDAPSVADIWNAEIRNGVTTFNSREKTVTELEAQISERGAGFQVAENKGLVVGFATYFPFRGGIGYAHSKEHTIYLSPKAQGLGAGRALMDAILSVAKENGVHSMMAGISSENEAGVRFHAALGFKHVARIPEVGYKFNRWMDLILMQKFL</sequence>
<dbReference type="Pfam" id="PF13420">
    <property type="entry name" value="Acetyltransf_4"/>
    <property type="match status" value="1"/>
</dbReference>
<keyword evidence="2 4" id="KW-0012">Acyltransferase</keyword>
<evidence type="ECO:0000313" key="4">
    <source>
        <dbReference type="EMBL" id="CUK26818.1"/>
    </source>
</evidence>
<dbReference type="PANTHER" id="PTHR43072:SF23">
    <property type="entry name" value="UPF0039 PROTEIN C11D3.02C"/>
    <property type="match status" value="1"/>
</dbReference>
<dbReference type="PANTHER" id="PTHR43072">
    <property type="entry name" value="N-ACETYLTRANSFERASE"/>
    <property type="match status" value="1"/>
</dbReference>
<dbReference type="STRING" id="1715691.TA5113_01465"/>
<proteinExistence type="predicted"/>
<keyword evidence="1 4" id="KW-0808">Transferase</keyword>
<dbReference type="EC" id="2.3.1.-" evidence="4"/>
<name>A0A0P1ITB5_9RHOB</name>
<dbReference type="AlphaFoldDB" id="A0A0P1ITB5"/>